<evidence type="ECO:0000313" key="2">
    <source>
        <dbReference type="WBParaSite" id="nRc.2.0.1.t30578-RA"/>
    </source>
</evidence>
<dbReference type="WBParaSite" id="nRc.2.0.1.t30578-RA">
    <property type="protein sequence ID" value="nRc.2.0.1.t30578-RA"/>
    <property type="gene ID" value="nRc.2.0.1.g30578"/>
</dbReference>
<dbReference type="Proteomes" id="UP000887565">
    <property type="component" value="Unplaced"/>
</dbReference>
<evidence type="ECO:0000313" key="1">
    <source>
        <dbReference type="Proteomes" id="UP000887565"/>
    </source>
</evidence>
<keyword evidence="1" id="KW-1185">Reference proteome</keyword>
<reference evidence="2" key="1">
    <citation type="submission" date="2022-11" db="UniProtKB">
        <authorList>
            <consortium name="WormBaseParasite"/>
        </authorList>
    </citation>
    <scope>IDENTIFICATION</scope>
</reference>
<protein>
    <submittedName>
        <fullName evidence="2">Uncharacterized protein</fullName>
    </submittedName>
</protein>
<dbReference type="AlphaFoldDB" id="A0A915JWW8"/>
<accession>A0A915JWW8</accession>
<name>A0A915JWW8_ROMCU</name>
<sequence>MYMIKFINLVKLLHILNMRILPKSWDIKNLNFTLLFVLNVHRCHICAGGVTDKGQLHIGITLNLEKYSVNAMIT</sequence>
<organism evidence="1 2">
    <name type="scientific">Romanomermis culicivorax</name>
    <name type="common">Nematode worm</name>
    <dbReference type="NCBI Taxonomy" id="13658"/>
    <lineage>
        <taxon>Eukaryota</taxon>
        <taxon>Metazoa</taxon>
        <taxon>Ecdysozoa</taxon>
        <taxon>Nematoda</taxon>
        <taxon>Enoplea</taxon>
        <taxon>Dorylaimia</taxon>
        <taxon>Mermithida</taxon>
        <taxon>Mermithoidea</taxon>
        <taxon>Mermithidae</taxon>
        <taxon>Romanomermis</taxon>
    </lineage>
</organism>
<proteinExistence type="predicted"/>